<feature type="transmembrane region" description="Helical" evidence="1">
    <location>
        <begin position="115"/>
        <end position="134"/>
    </location>
</feature>
<accession>A0A645G7R3</accession>
<feature type="transmembrane region" description="Helical" evidence="1">
    <location>
        <begin position="154"/>
        <end position="172"/>
    </location>
</feature>
<evidence type="ECO:0000313" key="2">
    <source>
        <dbReference type="EMBL" id="MPN22675.1"/>
    </source>
</evidence>
<sequence>MLLFLTGLNFILILYGFTSGDLPTVPEFINDLCVAALVIYAVMMCLYTSHRKSHGLELLSLIPVFTFVAYLIASFVSVTEMAVTQTYILMIFSICSLILFFFYDAKGFNLNKRRNVAGVFGFLSFVFLCGQYIPMLIVPALSSVTANTFMLTDILMGIALIIFTFTYSLYLLDQ</sequence>
<dbReference type="EMBL" id="VSSQ01070961">
    <property type="protein sequence ID" value="MPN22675.1"/>
    <property type="molecule type" value="Genomic_DNA"/>
</dbReference>
<gene>
    <name evidence="2" type="ORF">SDC9_170058</name>
</gene>
<proteinExistence type="predicted"/>
<comment type="caution">
    <text evidence="2">The sequence shown here is derived from an EMBL/GenBank/DDBJ whole genome shotgun (WGS) entry which is preliminary data.</text>
</comment>
<feature type="transmembrane region" description="Helical" evidence="1">
    <location>
        <begin position="84"/>
        <end position="103"/>
    </location>
</feature>
<dbReference type="AlphaFoldDB" id="A0A645G7R3"/>
<feature type="transmembrane region" description="Helical" evidence="1">
    <location>
        <begin position="58"/>
        <end position="78"/>
    </location>
</feature>
<protein>
    <submittedName>
        <fullName evidence="2">Uncharacterized protein</fullName>
    </submittedName>
</protein>
<keyword evidence="1" id="KW-1133">Transmembrane helix</keyword>
<feature type="transmembrane region" description="Helical" evidence="1">
    <location>
        <begin position="28"/>
        <end position="46"/>
    </location>
</feature>
<name>A0A645G7R3_9ZZZZ</name>
<evidence type="ECO:0000256" key="1">
    <source>
        <dbReference type="SAM" id="Phobius"/>
    </source>
</evidence>
<reference evidence="2" key="1">
    <citation type="submission" date="2019-08" db="EMBL/GenBank/DDBJ databases">
        <authorList>
            <person name="Kucharzyk K."/>
            <person name="Murdoch R.W."/>
            <person name="Higgins S."/>
            <person name="Loffler F."/>
        </authorList>
    </citation>
    <scope>NUCLEOTIDE SEQUENCE</scope>
</reference>
<keyword evidence="1" id="KW-0472">Membrane</keyword>
<organism evidence="2">
    <name type="scientific">bioreactor metagenome</name>
    <dbReference type="NCBI Taxonomy" id="1076179"/>
    <lineage>
        <taxon>unclassified sequences</taxon>
        <taxon>metagenomes</taxon>
        <taxon>ecological metagenomes</taxon>
    </lineage>
</organism>
<keyword evidence="1" id="KW-0812">Transmembrane</keyword>